<evidence type="ECO:0000313" key="3">
    <source>
        <dbReference type="Proteomes" id="UP000568888"/>
    </source>
</evidence>
<dbReference type="AlphaFoldDB" id="A0A6V8MUX3"/>
<name>A0A6V8MUX3_9BACT</name>
<dbReference type="Proteomes" id="UP000568888">
    <property type="component" value="Unassembled WGS sequence"/>
</dbReference>
<dbReference type="EMBL" id="BLXY01000002">
    <property type="protein sequence ID" value="GFO63517.1"/>
    <property type="molecule type" value="Genomic_DNA"/>
</dbReference>
<reference evidence="1" key="2">
    <citation type="journal article" date="2021" name="Int. J. Syst. Evol. Microbiol.">
        <title>Geomonas silvestris sp. nov., Geomonas paludis sp. nov. and Geomonas limicola sp. nov., isolated from terrestrial environments, and emended description of the genus Geomonas.</title>
        <authorList>
            <person name="Itoh H."/>
            <person name="Xu Z."/>
            <person name="Masuda Y."/>
            <person name="Ushijima N."/>
            <person name="Hayakawa C."/>
            <person name="Shiratori Y."/>
            <person name="Senoo K."/>
        </authorList>
    </citation>
    <scope>NUCLEOTIDE SEQUENCE</scope>
    <source>
        <strain evidence="1">Red736</strain>
    </source>
</reference>
<dbReference type="RefSeq" id="WP_183346372.1">
    <property type="nucleotide sequence ID" value="NZ_BLXY01000002.1"/>
</dbReference>
<reference evidence="3" key="1">
    <citation type="submission" date="2020-06" db="EMBL/GenBank/DDBJ databases">
        <title>Draft genomic sequecing of Geomonas sp. Red736.</title>
        <authorList>
            <person name="Itoh H."/>
            <person name="Xu Z.X."/>
            <person name="Ushijima N."/>
            <person name="Masuda Y."/>
            <person name="Shiratori Y."/>
            <person name="Senoo K."/>
        </authorList>
    </citation>
    <scope>NUCLEOTIDE SEQUENCE [LARGE SCALE GENOMIC DNA]</scope>
    <source>
        <strain evidence="3">Red736</strain>
    </source>
</reference>
<protein>
    <submittedName>
        <fullName evidence="2">Autoantigen p27 domain-containing protein</fullName>
    </submittedName>
</protein>
<dbReference type="Pfam" id="PF06677">
    <property type="entry name" value="Auto_anti-p27"/>
    <property type="match status" value="1"/>
</dbReference>
<evidence type="ECO:0000313" key="4">
    <source>
        <dbReference type="Proteomes" id="UP000831485"/>
    </source>
</evidence>
<sequence>MRRVSVEEDILKDRPVVVKDATEVCAICGSPLQRDKESGELFCPLCDVEDVP</sequence>
<keyword evidence="4" id="KW-1185">Reference proteome</keyword>
<reference evidence="2" key="3">
    <citation type="submission" date="2022-04" db="EMBL/GenBank/DDBJ databases">
        <authorList>
            <person name="Liu G."/>
        </authorList>
    </citation>
    <scope>NUCLEOTIDE SEQUENCE</scope>
    <source>
        <strain evidence="2">RG22</strain>
    </source>
</reference>
<proteinExistence type="predicted"/>
<dbReference type="InterPro" id="IPR009563">
    <property type="entry name" value="SSSCA1"/>
</dbReference>
<gene>
    <name evidence="1" type="ORF">GMPD_14360</name>
    <name evidence="2" type="ORF">M1B72_09705</name>
</gene>
<evidence type="ECO:0000313" key="1">
    <source>
        <dbReference type="EMBL" id="GFO63517.1"/>
    </source>
</evidence>
<evidence type="ECO:0000313" key="2">
    <source>
        <dbReference type="EMBL" id="UPU37963.1"/>
    </source>
</evidence>
<organism evidence="1 3">
    <name type="scientific">Geomonas paludis</name>
    <dbReference type="NCBI Taxonomy" id="2740185"/>
    <lineage>
        <taxon>Bacteria</taxon>
        <taxon>Pseudomonadati</taxon>
        <taxon>Thermodesulfobacteriota</taxon>
        <taxon>Desulfuromonadia</taxon>
        <taxon>Geobacterales</taxon>
        <taxon>Geobacteraceae</taxon>
        <taxon>Geomonas</taxon>
    </lineage>
</organism>
<dbReference type="Proteomes" id="UP000831485">
    <property type="component" value="Chromosome"/>
</dbReference>
<accession>A0A6V8MUX3</accession>
<dbReference type="EMBL" id="CP096574">
    <property type="protein sequence ID" value="UPU37963.1"/>
    <property type="molecule type" value="Genomic_DNA"/>
</dbReference>